<dbReference type="RefSeq" id="WP_344771758.1">
    <property type="nucleotide sequence ID" value="NZ_BAABAH010000001.1"/>
</dbReference>
<sequence>MNRPPGQVPPGLVDVWLLLAALVVCVPAGFRLAEGMVSLTDLLTRYLVVAVGCVALAAAVRWVWPILSGEAPPAPTRALPATPAPAASAREEADPVDDEPATTLLTAFGDESLDLRPTEQQQV</sequence>
<protein>
    <submittedName>
        <fullName evidence="3">Uncharacterized protein</fullName>
    </submittedName>
</protein>
<name>A0ABP7HQ23_9ACTN</name>
<keyword evidence="2" id="KW-0472">Membrane</keyword>
<evidence type="ECO:0000256" key="1">
    <source>
        <dbReference type="SAM" id="MobiDB-lite"/>
    </source>
</evidence>
<feature type="transmembrane region" description="Helical" evidence="2">
    <location>
        <begin position="15"/>
        <end position="33"/>
    </location>
</feature>
<dbReference type="Proteomes" id="UP001501821">
    <property type="component" value="Unassembled WGS sequence"/>
</dbReference>
<feature type="region of interest" description="Disordered" evidence="1">
    <location>
        <begin position="71"/>
        <end position="101"/>
    </location>
</feature>
<dbReference type="EMBL" id="BAABAH010000001">
    <property type="protein sequence ID" value="GAA3801574.1"/>
    <property type="molecule type" value="Genomic_DNA"/>
</dbReference>
<evidence type="ECO:0000313" key="4">
    <source>
        <dbReference type="Proteomes" id="UP001501821"/>
    </source>
</evidence>
<accession>A0ABP7HQ23</accession>
<keyword evidence="4" id="KW-1185">Reference proteome</keyword>
<gene>
    <name evidence="3" type="ORF">GCM10022242_00610</name>
</gene>
<proteinExistence type="predicted"/>
<reference evidence="4" key="1">
    <citation type="journal article" date="2019" name="Int. J. Syst. Evol. Microbiol.">
        <title>The Global Catalogue of Microorganisms (GCM) 10K type strain sequencing project: providing services to taxonomists for standard genome sequencing and annotation.</title>
        <authorList>
            <consortium name="The Broad Institute Genomics Platform"/>
            <consortium name="The Broad Institute Genome Sequencing Center for Infectious Disease"/>
            <person name="Wu L."/>
            <person name="Ma J."/>
        </authorList>
    </citation>
    <scope>NUCLEOTIDE SEQUENCE [LARGE SCALE GENOMIC DNA]</scope>
    <source>
        <strain evidence="4">JCM 16953</strain>
    </source>
</reference>
<comment type="caution">
    <text evidence="3">The sequence shown here is derived from an EMBL/GenBank/DDBJ whole genome shotgun (WGS) entry which is preliminary data.</text>
</comment>
<feature type="transmembrane region" description="Helical" evidence="2">
    <location>
        <begin position="45"/>
        <end position="64"/>
    </location>
</feature>
<organism evidence="3 4">
    <name type="scientific">Nocardioides panacisoli</name>
    <dbReference type="NCBI Taxonomy" id="627624"/>
    <lineage>
        <taxon>Bacteria</taxon>
        <taxon>Bacillati</taxon>
        <taxon>Actinomycetota</taxon>
        <taxon>Actinomycetes</taxon>
        <taxon>Propionibacteriales</taxon>
        <taxon>Nocardioidaceae</taxon>
        <taxon>Nocardioides</taxon>
    </lineage>
</organism>
<evidence type="ECO:0000313" key="3">
    <source>
        <dbReference type="EMBL" id="GAA3801574.1"/>
    </source>
</evidence>
<feature type="compositionally biased region" description="Low complexity" evidence="1">
    <location>
        <begin position="76"/>
        <end position="88"/>
    </location>
</feature>
<evidence type="ECO:0000256" key="2">
    <source>
        <dbReference type="SAM" id="Phobius"/>
    </source>
</evidence>
<keyword evidence="2" id="KW-0812">Transmembrane</keyword>
<keyword evidence="2" id="KW-1133">Transmembrane helix</keyword>